<evidence type="ECO:0000313" key="6">
    <source>
        <dbReference type="Proteomes" id="UP000651050"/>
    </source>
</evidence>
<evidence type="ECO:0000256" key="3">
    <source>
        <dbReference type="ARBA" id="ARBA00022691"/>
    </source>
</evidence>
<dbReference type="SUPFAM" id="SSF53335">
    <property type="entry name" value="S-adenosyl-L-methionine-dependent methyltransferases"/>
    <property type="match status" value="1"/>
</dbReference>
<keyword evidence="3" id="KW-0949">S-adenosyl-L-methionine</keyword>
<dbReference type="Proteomes" id="UP000651050">
    <property type="component" value="Unassembled WGS sequence"/>
</dbReference>
<evidence type="ECO:0000259" key="4">
    <source>
        <dbReference type="Pfam" id="PF13649"/>
    </source>
</evidence>
<proteinExistence type="predicted"/>
<comment type="caution">
    <text evidence="5">The sequence shown here is derived from an EMBL/GenBank/DDBJ whole genome shotgun (WGS) entry which is preliminary data.</text>
</comment>
<gene>
    <name evidence="5" type="ORF">I5803_17785</name>
</gene>
<evidence type="ECO:0000313" key="5">
    <source>
        <dbReference type="EMBL" id="MBG9389887.1"/>
    </source>
</evidence>
<keyword evidence="1 5" id="KW-0489">Methyltransferase</keyword>
<dbReference type="Gene3D" id="3.40.50.150">
    <property type="entry name" value="Vaccinia Virus protein VP39"/>
    <property type="match status" value="1"/>
</dbReference>
<dbReference type="InterPro" id="IPR041698">
    <property type="entry name" value="Methyltransf_25"/>
</dbReference>
<sequence>MKVDQHPWAGRSTAELDALFTGRQNEWWDEFYANRTRPVPFFGPQPDENLAAWVRDGTLAPGKALDLGSGNGRNAIFLAKSGFDVEGIDYSANAVEWAKQRAREAGANVRFTQASVFDVSIPPASYDLVYDSGCFHHMPPHRRADYIALVAGALKPGGWLGMTCFRPEGGSGLSDEEVYERETLGGGLGYTEARLRELWSGAFTIVGVRQMQEAPQGGGVFGKSFLWTMLARK</sequence>
<keyword evidence="2" id="KW-0808">Transferase</keyword>
<name>A0A931H7K9_9BURK</name>
<accession>A0A931H7K9</accession>
<organism evidence="5 6">
    <name type="scientific">Caenimonas aquaedulcis</name>
    <dbReference type="NCBI Taxonomy" id="2793270"/>
    <lineage>
        <taxon>Bacteria</taxon>
        <taxon>Pseudomonadati</taxon>
        <taxon>Pseudomonadota</taxon>
        <taxon>Betaproteobacteria</taxon>
        <taxon>Burkholderiales</taxon>
        <taxon>Comamonadaceae</taxon>
        <taxon>Caenimonas</taxon>
    </lineage>
</organism>
<reference evidence="5" key="1">
    <citation type="submission" date="2020-11" db="EMBL/GenBank/DDBJ databases">
        <title>Bacterial whole genome sequence for Caenimonas sp. DR4.4.</title>
        <authorList>
            <person name="Le V."/>
            <person name="Ko S.-R."/>
            <person name="Ahn C.-Y."/>
            <person name="Oh H.-M."/>
        </authorList>
    </citation>
    <scope>NUCLEOTIDE SEQUENCE</scope>
    <source>
        <strain evidence="5">DR4.4</strain>
    </source>
</reference>
<evidence type="ECO:0000256" key="2">
    <source>
        <dbReference type="ARBA" id="ARBA00022679"/>
    </source>
</evidence>
<dbReference type="GO" id="GO:0008168">
    <property type="term" value="F:methyltransferase activity"/>
    <property type="evidence" value="ECO:0007669"/>
    <property type="project" value="UniProtKB-KW"/>
</dbReference>
<dbReference type="Pfam" id="PF13649">
    <property type="entry name" value="Methyltransf_25"/>
    <property type="match status" value="1"/>
</dbReference>
<dbReference type="InterPro" id="IPR029063">
    <property type="entry name" value="SAM-dependent_MTases_sf"/>
</dbReference>
<dbReference type="PANTHER" id="PTHR43464:SF19">
    <property type="entry name" value="UBIQUINONE BIOSYNTHESIS O-METHYLTRANSFERASE, MITOCHONDRIAL"/>
    <property type="match status" value="1"/>
</dbReference>
<dbReference type="EMBL" id="JADWYS010000001">
    <property type="protein sequence ID" value="MBG9389887.1"/>
    <property type="molecule type" value="Genomic_DNA"/>
</dbReference>
<dbReference type="RefSeq" id="WP_196987658.1">
    <property type="nucleotide sequence ID" value="NZ_JADWYS010000001.1"/>
</dbReference>
<dbReference type="GO" id="GO:0032259">
    <property type="term" value="P:methylation"/>
    <property type="evidence" value="ECO:0007669"/>
    <property type="project" value="UniProtKB-KW"/>
</dbReference>
<dbReference type="AlphaFoldDB" id="A0A931H7K9"/>
<keyword evidence="6" id="KW-1185">Reference proteome</keyword>
<dbReference type="PANTHER" id="PTHR43464">
    <property type="entry name" value="METHYLTRANSFERASE"/>
    <property type="match status" value="1"/>
</dbReference>
<evidence type="ECO:0000256" key="1">
    <source>
        <dbReference type="ARBA" id="ARBA00022603"/>
    </source>
</evidence>
<feature type="domain" description="Methyltransferase" evidence="4">
    <location>
        <begin position="65"/>
        <end position="158"/>
    </location>
</feature>
<dbReference type="CDD" id="cd02440">
    <property type="entry name" value="AdoMet_MTases"/>
    <property type="match status" value="1"/>
</dbReference>
<protein>
    <submittedName>
        <fullName evidence="5">Class I SAM-dependent methyltransferase</fullName>
    </submittedName>
</protein>